<comment type="caution">
    <text evidence="2">The sequence shown here is derived from an EMBL/GenBank/DDBJ whole genome shotgun (WGS) entry which is preliminary data.</text>
</comment>
<gene>
    <name evidence="2" type="ORF">GCM10010170_104610</name>
</gene>
<dbReference type="SUPFAM" id="SSF57903">
    <property type="entry name" value="FYVE/PHD zinc finger"/>
    <property type="match status" value="1"/>
</dbReference>
<dbReference type="EMBL" id="BAAARV010000125">
    <property type="protein sequence ID" value="GAA2392049.1"/>
    <property type="molecule type" value="Genomic_DNA"/>
</dbReference>
<name>A0ABP5V1I7_9ACTN</name>
<keyword evidence="3" id="KW-1185">Reference proteome</keyword>
<dbReference type="InterPro" id="IPR010359">
    <property type="entry name" value="IrrE_HExxH"/>
</dbReference>
<protein>
    <recommendedName>
        <fullName evidence="1">IrrE N-terminal-like domain-containing protein</fullName>
    </recommendedName>
</protein>
<dbReference type="Pfam" id="PF06114">
    <property type="entry name" value="Peptidase_M78"/>
    <property type="match status" value="1"/>
</dbReference>
<feature type="domain" description="IrrE N-terminal-like" evidence="1">
    <location>
        <begin position="67"/>
        <end position="165"/>
    </location>
</feature>
<dbReference type="InterPro" id="IPR011011">
    <property type="entry name" value="Znf_FYVE_PHD"/>
</dbReference>
<organism evidence="2 3">
    <name type="scientific">Dactylosporangium salmoneum</name>
    <dbReference type="NCBI Taxonomy" id="53361"/>
    <lineage>
        <taxon>Bacteria</taxon>
        <taxon>Bacillati</taxon>
        <taxon>Actinomycetota</taxon>
        <taxon>Actinomycetes</taxon>
        <taxon>Micromonosporales</taxon>
        <taxon>Micromonosporaceae</taxon>
        <taxon>Dactylosporangium</taxon>
    </lineage>
</organism>
<dbReference type="RefSeq" id="WP_344620250.1">
    <property type="nucleotide sequence ID" value="NZ_BAAARV010000125.1"/>
</dbReference>
<dbReference type="Gene3D" id="1.10.10.2910">
    <property type="match status" value="1"/>
</dbReference>
<evidence type="ECO:0000259" key="1">
    <source>
        <dbReference type="Pfam" id="PF06114"/>
    </source>
</evidence>
<evidence type="ECO:0000313" key="3">
    <source>
        <dbReference type="Proteomes" id="UP001501444"/>
    </source>
</evidence>
<proteinExistence type="predicted"/>
<evidence type="ECO:0000313" key="2">
    <source>
        <dbReference type="EMBL" id="GAA2392049.1"/>
    </source>
</evidence>
<dbReference type="Proteomes" id="UP001501444">
    <property type="component" value="Unassembled WGS sequence"/>
</dbReference>
<reference evidence="3" key="1">
    <citation type="journal article" date="2019" name="Int. J. Syst. Evol. Microbiol.">
        <title>The Global Catalogue of Microorganisms (GCM) 10K type strain sequencing project: providing services to taxonomists for standard genome sequencing and annotation.</title>
        <authorList>
            <consortium name="The Broad Institute Genomics Platform"/>
            <consortium name="The Broad Institute Genome Sequencing Center for Infectious Disease"/>
            <person name="Wu L."/>
            <person name="Ma J."/>
        </authorList>
    </citation>
    <scope>NUCLEOTIDE SEQUENCE [LARGE SCALE GENOMIC DNA]</scope>
    <source>
        <strain evidence="3">JCM 3272</strain>
    </source>
</reference>
<sequence>MNRSRQQLIDPLVPLMLAHLDDIGIDARDLAVDPVTVIPTVDNIIIDWVEPAALGDGCSVAALYSGTETPPRISVLRDASQGRRNFSLLHEFGHHLCAQVAEVSAALWKLPDGDEGPFEEDLVDEFAAAILLPADIVNQTFAQGVTAAAVLQLWRHTTASREACCVAAARHLSAPGYVMLVEPGGRSQFAARQGDVLPIARDSRQSGTRLRAAVRAGIARGVDRPTYASGVAGQQMYLDARTTGGYTFAVWVTDSPAWQTLLAPLDAGPVGHDGHCSDCGKDFQTWKKPCSTCGEPFCPDCGACDCAPGGRRPVANRICTSCFQSLPLAAFDGGSTTCNQH</sequence>
<accession>A0ABP5V1I7</accession>